<evidence type="ECO:0000313" key="1">
    <source>
        <dbReference type="Proteomes" id="UP000887580"/>
    </source>
</evidence>
<proteinExistence type="predicted"/>
<evidence type="ECO:0000313" key="2">
    <source>
        <dbReference type="WBParaSite" id="PS1159_v2.g17406.t1"/>
    </source>
</evidence>
<dbReference type="Proteomes" id="UP000887580">
    <property type="component" value="Unplaced"/>
</dbReference>
<sequence length="524" mass="60642">MQFFSPQEPEPPVICIAICNFIPSSPLSLSPSTSKTINFLPFYVGERLQIISHCDNWCFGHFEADPLQTGIFPSNFIEPLDESPLTDDDDIRRFSSQTFDSVKESKQLLSEITETLKAWWKFLKKDYSRGLLDSDFRQYEDSIKELILIRKRILSGNIPTEELRELRHTTARKIDIGSHKMGLSMPIRDESSRILRIDNLSVISSYREHEKAYTKIISDNFNEEPQISILFINLNQIDFKLNYDCELTILLFDNETKKALTESIVFQWDKKMKKFLHQNLNGMFVGLNVKDLAKESFELTATITVNAPIDIALSTINGKPAKIIGEPISVRQPLAQGSLKLADKLKDILDKEKRELRLSFKPLMQIEKFKLSQKSELFIEFTIQRLTGPSIDEIEIRHPEIFNPKPISILRLNPSTTKEIMEEGRNEIYLKIGASDFHGGKYSDKNIEIYLKVYDDEGNPKPGCFVTTTPDKIEYKDFYRSCVYASEDRPIFNEMIKISLPIILTKDLHLRILYYHRRTSDKTE</sequence>
<accession>A0AC35FH76</accession>
<dbReference type="WBParaSite" id="PS1159_v2.g17406.t1">
    <property type="protein sequence ID" value="PS1159_v2.g17406.t1"/>
    <property type="gene ID" value="PS1159_v2.g17406"/>
</dbReference>
<organism evidence="1 2">
    <name type="scientific">Panagrolaimus sp. PS1159</name>
    <dbReference type="NCBI Taxonomy" id="55785"/>
    <lineage>
        <taxon>Eukaryota</taxon>
        <taxon>Metazoa</taxon>
        <taxon>Ecdysozoa</taxon>
        <taxon>Nematoda</taxon>
        <taxon>Chromadorea</taxon>
        <taxon>Rhabditida</taxon>
        <taxon>Tylenchina</taxon>
        <taxon>Panagrolaimomorpha</taxon>
        <taxon>Panagrolaimoidea</taxon>
        <taxon>Panagrolaimidae</taxon>
        <taxon>Panagrolaimus</taxon>
    </lineage>
</organism>
<reference evidence="2" key="1">
    <citation type="submission" date="2022-11" db="UniProtKB">
        <authorList>
            <consortium name="WormBaseParasite"/>
        </authorList>
    </citation>
    <scope>IDENTIFICATION</scope>
</reference>
<name>A0AC35FH76_9BILA</name>
<protein>
    <submittedName>
        <fullName evidence="2">C2 DOCK-type domain-containing protein</fullName>
    </submittedName>
</protein>